<feature type="region of interest" description="Disordered" evidence="1">
    <location>
        <begin position="1201"/>
        <end position="1269"/>
    </location>
</feature>
<evidence type="ECO:0000256" key="1">
    <source>
        <dbReference type="SAM" id="MobiDB-lite"/>
    </source>
</evidence>
<feature type="region of interest" description="Disordered" evidence="1">
    <location>
        <begin position="1469"/>
        <end position="1492"/>
    </location>
</feature>
<evidence type="ECO:0000313" key="3">
    <source>
        <dbReference type="Proteomes" id="UP000824469"/>
    </source>
</evidence>
<feature type="compositionally biased region" description="Basic and acidic residues" evidence="1">
    <location>
        <begin position="1689"/>
        <end position="1700"/>
    </location>
</feature>
<dbReference type="EMBL" id="JAHRHJ020000007">
    <property type="protein sequence ID" value="KAH9307376.1"/>
    <property type="molecule type" value="Genomic_DNA"/>
</dbReference>
<feature type="region of interest" description="Disordered" evidence="1">
    <location>
        <begin position="1674"/>
        <end position="1711"/>
    </location>
</feature>
<gene>
    <name evidence="2" type="ORF">KI387_035287</name>
</gene>
<feature type="region of interest" description="Disordered" evidence="1">
    <location>
        <begin position="863"/>
        <end position="947"/>
    </location>
</feature>
<accession>A0AA38FP20</accession>
<feature type="region of interest" description="Disordered" evidence="1">
    <location>
        <begin position="1150"/>
        <end position="1169"/>
    </location>
</feature>
<feature type="compositionally biased region" description="Basic and acidic residues" evidence="1">
    <location>
        <begin position="563"/>
        <end position="579"/>
    </location>
</feature>
<keyword evidence="3" id="KW-1185">Reference proteome</keyword>
<protein>
    <submittedName>
        <fullName evidence="2">Uncharacterized protein</fullName>
    </submittedName>
</protein>
<name>A0AA38FP20_TAXCH</name>
<feature type="region of interest" description="Disordered" evidence="1">
    <location>
        <begin position="552"/>
        <end position="621"/>
    </location>
</feature>
<feature type="compositionally biased region" description="Basic and acidic residues" evidence="1">
    <location>
        <begin position="864"/>
        <end position="888"/>
    </location>
</feature>
<feature type="compositionally biased region" description="Basic and acidic residues" evidence="1">
    <location>
        <begin position="512"/>
        <end position="527"/>
    </location>
</feature>
<feature type="compositionally biased region" description="Polar residues" evidence="1">
    <location>
        <begin position="1221"/>
        <end position="1240"/>
    </location>
</feature>
<organism evidence="2 3">
    <name type="scientific">Taxus chinensis</name>
    <name type="common">Chinese yew</name>
    <name type="synonym">Taxus wallichiana var. chinensis</name>
    <dbReference type="NCBI Taxonomy" id="29808"/>
    <lineage>
        <taxon>Eukaryota</taxon>
        <taxon>Viridiplantae</taxon>
        <taxon>Streptophyta</taxon>
        <taxon>Embryophyta</taxon>
        <taxon>Tracheophyta</taxon>
        <taxon>Spermatophyta</taxon>
        <taxon>Pinopsida</taxon>
        <taxon>Pinidae</taxon>
        <taxon>Conifers II</taxon>
        <taxon>Cupressales</taxon>
        <taxon>Taxaceae</taxon>
        <taxon>Taxus</taxon>
    </lineage>
</organism>
<feature type="region of interest" description="Disordered" evidence="1">
    <location>
        <begin position="1322"/>
        <end position="1342"/>
    </location>
</feature>
<feature type="region of interest" description="Disordered" evidence="1">
    <location>
        <begin position="109"/>
        <end position="133"/>
    </location>
</feature>
<feature type="compositionally biased region" description="Basic residues" evidence="1">
    <location>
        <begin position="1203"/>
        <end position="1216"/>
    </location>
</feature>
<comment type="caution">
    <text evidence="2">The sequence shown here is derived from an EMBL/GenBank/DDBJ whole genome shotgun (WGS) entry which is preliminary data.</text>
</comment>
<dbReference type="OMA" id="EQDAFRC"/>
<feature type="compositionally biased region" description="Polar residues" evidence="1">
    <location>
        <begin position="117"/>
        <end position="133"/>
    </location>
</feature>
<feature type="compositionally biased region" description="Basic residues" evidence="1">
    <location>
        <begin position="921"/>
        <end position="932"/>
    </location>
</feature>
<feature type="compositionally biased region" description="Polar residues" evidence="1">
    <location>
        <begin position="1154"/>
        <end position="1169"/>
    </location>
</feature>
<sequence>MKLCLDANLFMDKLELNLLSLEGNGDPVLEETMDGSPEIQTGSSPFEAFSIRNYVAGVRKVAIKKCWPFSPQFLETKLQKGVHNVLPPLEVLTCRYWGCADCVESAVNDNPDKENQRNNAGTQLDAPQSDPAIQNAGNIFTRKLEKGKKISDNMETSDVEDMPKDILKKDEAGQKEVTSHVSADIESEEASLVCSERTFLSRDDGAEDTTIVKLGVNEILVNLTEDALDESQNGGNVFTRDLKKEEYFSDDMETSDVEAMPEDILKKDEAGQKKLTSHVLADTGSEEAPLVCNERTLHSRNHGAEDTKTAQLGVNEILLNLTEDAFHDSQNVGNIFTREPEKEEYFSDDMDISDAETMSGDILKQDEADQNKVISHVSADIGLEEAPLVFNERAFCSRDDGAEDTTTAQVGANEILLNLTEDTLHESHSGSKTVICKVTSRPIDFEPSVPTCQSVCGNSKEQVFDNEVATEMTAEAYMLGSNVTVKAEVLLHASATKDFMENNRTVHRSHHKNEDGKATETGRHHIINDNPNNTPVTSIFGHNIDLDDCQTQLSSEMGNGEPILKRDKTESKQQKENRKTQKKRFIADLIASAPSKQSRGDGEDQNWASENTSRKARIGTWKQKSLRSQKCFKDTMHGLKELNGKRKVISEVPCASILTNFVPEKSHSESLEMTSKRQRLGVAVHSSSSKKIKEEARSLDEKELITNSLERPPTDDLARSLMKKKLVQHFISDEIQKTKTSVESDDDLMDLAGFLAQKQLERISSLPSFGLPKGKRFRRFKRYPIQQKTNNVLRHKTEQLSDQVPLKPSSSSKEDLVARQDAFRNSPDQVVSENGHPRLLVEQRRQQLAQLYNSLVPEVLDVSRQGEKEGTGTAKRDQTRSVSKDHSNRGRKAREKNIGHESKSAAPVMMAQKIYKGYSTSRRKKSVSRGLKKSITSPEHDHGRIPSQVVSENGNLYLSAESRCQQINQLPDSYMQEKSIISEQNKEMRTGPDSPQKPDIIVQDGEIDLGHRSEGTSLFTRKGRNNKRYGASKRLKSAAQKFLKKPKLSLKPDLAEEQNTSTYRMVEEVPHGDHMHLESGGCQERHQIEVSLMSQGLNASVQAREARKISGRNEVFSSSNDYFDNRRKATVKTSGHRRKIASFVAMKRTKKKGSSASQCKPTAASKSCYGTASGSEYLSDTIPKTGKGDILLRSELASSAAIKRGKGSSSKKKKSGTYKSTDGTNLSPNQGIRRQTTLNCNLIGDGSEDAQADPIAGEGQQMNPDEAHFVPDNTVTAGGDDGAGTFSEIRDEVIRDCLDIPIRMGEKKSAYKHNVGSCVLVRKQNNKGSSRSQRKKSTGHTSMKELQAVAKAAGRQMSIIEETNAALNAAFSDGNGSKPRFSCTVIRGNGYCPERNLNSRTCKFIPSETIKAVTGKGFIPHETLIPPSVAPTFKDRELVIINDNSVQLTLNSGGFLADSSQVHNKTLDLEKSNKKDNNLNQRTNGRKSESPKVVYASVHEPEAEPRHPSVDIFTKQAMQSIDGKFSTRHADAELGIKNQDALERGNSLMQCHGNALSNGIEKQSSSNATCLPVKGFLGQKLSHHVPNGSGSCNFLGCHLPYATLATPAVESAPEVDQCRSSSLPSNCSNVFGSAQGNRVNIPAKSSQETYHGKYDLNSYIEERIKAHRTNWASGYEGSKRNASATMDTSARKLSEPEKTIAKNRPGSSSLRTRTGFEALDLDALKQNLAETTRSPGKAETKQRIERSPYINVFTNTSQVPHDNQDMQSTILPLIKNDFVAKIQDSTSMRTLQSECVEPEDVANLKNLKLGLAPNVLKHQNFGRKPAMVTRNVTDLIETETWEADSTKHRISCMHDSGKAVLTSQSHASLRPTPLKPLKLAPGCKHYLNMPAQKTKQHTTIHSIFPSIQGSMGGKCFQDGLIAFTDQYGRLVRTSDKPFQMEARAHSNFSDASESVLAASTQENMRIDVTKDLYVRADINCFPGPAVRVDEVSGGASDKEGSVLTSLSKDNQLELSLSIQQASETVKRFK</sequence>
<feature type="region of interest" description="Disordered" evidence="1">
    <location>
        <begin position="669"/>
        <end position="695"/>
    </location>
</feature>
<feature type="region of interest" description="Disordered" evidence="1">
    <location>
        <begin position="788"/>
        <end position="817"/>
    </location>
</feature>
<evidence type="ECO:0000313" key="2">
    <source>
        <dbReference type="EMBL" id="KAH9307376.1"/>
    </source>
</evidence>
<proteinExistence type="predicted"/>
<dbReference type="Proteomes" id="UP000824469">
    <property type="component" value="Unassembled WGS sequence"/>
</dbReference>
<feature type="region of interest" description="Disordered" evidence="1">
    <location>
        <begin position="504"/>
        <end position="535"/>
    </location>
</feature>
<reference evidence="2 3" key="1">
    <citation type="journal article" date="2021" name="Nat. Plants">
        <title>The Taxus genome provides insights into paclitaxel biosynthesis.</title>
        <authorList>
            <person name="Xiong X."/>
            <person name="Gou J."/>
            <person name="Liao Q."/>
            <person name="Li Y."/>
            <person name="Zhou Q."/>
            <person name="Bi G."/>
            <person name="Li C."/>
            <person name="Du R."/>
            <person name="Wang X."/>
            <person name="Sun T."/>
            <person name="Guo L."/>
            <person name="Liang H."/>
            <person name="Lu P."/>
            <person name="Wu Y."/>
            <person name="Zhang Z."/>
            <person name="Ro D.K."/>
            <person name="Shang Y."/>
            <person name="Huang S."/>
            <person name="Yan J."/>
        </authorList>
    </citation>
    <scope>NUCLEOTIDE SEQUENCE [LARGE SCALE GENOMIC DNA]</scope>
    <source>
        <strain evidence="2">Ta-2019</strain>
    </source>
</reference>